<name>A0A9W9YZZ0_9CNID</name>
<proteinExistence type="predicted"/>
<feature type="region of interest" description="Disordered" evidence="1">
    <location>
        <begin position="87"/>
        <end position="133"/>
    </location>
</feature>
<comment type="caution">
    <text evidence="2">The sequence shown here is derived from an EMBL/GenBank/DDBJ whole genome shotgun (WGS) entry which is preliminary data.</text>
</comment>
<dbReference type="AlphaFoldDB" id="A0A9W9YZZ0"/>
<protein>
    <submittedName>
        <fullName evidence="2">Uncharacterized protein</fullName>
    </submittedName>
</protein>
<evidence type="ECO:0000313" key="3">
    <source>
        <dbReference type="Proteomes" id="UP001163046"/>
    </source>
</evidence>
<evidence type="ECO:0000256" key="1">
    <source>
        <dbReference type="SAM" id="MobiDB-lite"/>
    </source>
</evidence>
<reference evidence="2" key="1">
    <citation type="submission" date="2023-01" db="EMBL/GenBank/DDBJ databases">
        <title>Genome assembly of the deep-sea coral Lophelia pertusa.</title>
        <authorList>
            <person name="Herrera S."/>
            <person name="Cordes E."/>
        </authorList>
    </citation>
    <scope>NUCLEOTIDE SEQUENCE</scope>
    <source>
        <strain evidence="2">USNM1676648</strain>
        <tissue evidence="2">Polyp</tissue>
    </source>
</reference>
<accession>A0A9W9YZZ0</accession>
<dbReference type="EMBL" id="MU826842">
    <property type="protein sequence ID" value="KAJ7371794.1"/>
    <property type="molecule type" value="Genomic_DNA"/>
</dbReference>
<dbReference type="Proteomes" id="UP001163046">
    <property type="component" value="Unassembled WGS sequence"/>
</dbReference>
<evidence type="ECO:0000313" key="2">
    <source>
        <dbReference type="EMBL" id="KAJ7371794.1"/>
    </source>
</evidence>
<feature type="compositionally biased region" description="Basic and acidic residues" evidence="1">
    <location>
        <begin position="87"/>
        <end position="97"/>
    </location>
</feature>
<keyword evidence="3" id="KW-1185">Reference proteome</keyword>
<gene>
    <name evidence="2" type="ORF">OS493_023135</name>
</gene>
<organism evidence="2 3">
    <name type="scientific">Desmophyllum pertusum</name>
    <dbReference type="NCBI Taxonomy" id="174260"/>
    <lineage>
        <taxon>Eukaryota</taxon>
        <taxon>Metazoa</taxon>
        <taxon>Cnidaria</taxon>
        <taxon>Anthozoa</taxon>
        <taxon>Hexacorallia</taxon>
        <taxon>Scleractinia</taxon>
        <taxon>Caryophylliina</taxon>
        <taxon>Caryophylliidae</taxon>
        <taxon>Desmophyllum</taxon>
    </lineage>
</organism>
<sequence>MEAFIKNDEDYSKHILRSMDQARKELHCEFVGLKGRDVIEEMRKKYVEVLGAISRDIIDLRFGISTRRRMEATSRLAKGKIMIIAPRHLDNGEKPPPDMETTWAQYTRDTGEELDTEDWRPGPVSAARGGLTG</sequence>